<evidence type="ECO:0000313" key="4">
    <source>
        <dbReference type="EMBL" id="CAB4198455.1"/>
    </source>
</evidence>
<dbReference type="SUPFAM" id="SSF101386">
    <property type="entry name" value="all-alpha NTP pyrophosphatases"/>
    <property type="match status" value="1"/>
</dbReference>
<gene>
    <name evidence="3" type="ORF">UFOVP1066_18</name>
    <name evidence="4" type="ORF">UFOVP1315_97</name>
    <name evidence="5" type="ORF">UFOVP1421_58</name>
    <name evidence="6" type="ORF">UFOVP1525_68</name>
    <name evidence="2" type="ORF">UFOVP909_31</name>
</gene>
<evidence type="ECO:0000259" key="1">
    <source>
        <dbReference type="Pfam" id="PF03819"/>
    </source>
</evidence>
<dbReference type="EMBL" id="LR797019">
    <property type="protein sequence ID" value="CAB4181258.1"/>
    <property type="molecule type" value="Genomic_DNA"/>
</dbReference>
<protein>
    <submittedName>
        <fullName evidence="5">NTP pyrophosphohydrolase MazG, putative catalytic core</fullName>
    </submittedName>
</protein>
<accession>A0A6J5SDJ1</accession>
<dbReference type="Gene3D" id="1.10.287.1080">
    <property type="entry name" value="MazG-like"/>
    <property type="match status" value="1"/>
</dbReference>
<dbReference type="EMBL" id="LR797375">
    <property type="protein sequence ID" value="CAB4211443.1"/>
    <property type="molecule type" value="Genomic_DNA"/>
</dbReference>
<evidence type="ECO:0000313" key="5">
    <source>
        <dbReference type="EMBL" id="CAB4211443.1"/>
    </source>
</evidence>
<evidence type="ECO:0000313" key="6">
    <source>
        <dbReference type="EMBL" id="CAB5238535.1"/>
    </source>
</evidence>
<name>A0A6J5SDJ1_9CAUD</name>
<sequence length="99" mass="11199">MNKFVVNRMKTARQEEIMLICQEECAEVAQAISKVFRFGVEGEHLGATNRERLEEEIGDLLCMIEMLTEEGIIDASVVARAAQAKRAKLAKWSNIKEMV</sequence>
<evidence type="ECO:0000313" key="2">
    <source>
        <dbReference type="EMBL" id="CAB4170341.1"/>
    </source>
</evidence>
<organism evidence="5">
    <name type="scientific">uncultured Caudovirales phage</name>
    <dbReference type="NCBI Taxonomy" id="2100421"/>
    <lineage>
        <taxon>Viruses</taxon>
        <taxon>Duplodnaviria</taxon>
        <taxon>Heunggongvirae</taxon>
        <taxon>Uroviricota</taxon>
        <taxon>Caudoviricetes</taxon>
        <taxon>Peduoviridae</taxon>
        <taxon>Maltschvirus</taxon>
        <taxon>Maltschvirus maltsch</taxon>
    </lineage>
</organism>
<dbReference type="GO" id="GO:0016787">
    <property type="term" value="F:hydrolase activity"/>
    <property type="evidence" value="ECO:0007669"/>
    <property type="project" value="UniProtKB-KW"/>
</dbReference>
<dbReference type="EMBL" id="LR797272">
    <property type="protein sequence ID" value="CAB4198455.1"/>
    <property type="molecule type" value="Genomic_DNA"/>
</dbReference>
<dbReference type="Pfam" id="PF03819">
    <property type="entry name" value="MazG"/>
    <property type="match status" value="1"/>
</dbReference>
<dbReference type="EMBL" id="LR796861">
    <property type="protein sequence ID" value="CAB4170341.1"/>
    <property type="molecule type" value="Genomic_DNA"/>
</dbReference>
<feature type="domain" description="NTP pyrophosphohydrolase MazG-like" evidence="1">
    <location>
        <begin position="14"/>
        <end position="85"/>
    </location>
</feature>
<proteinExistence type="predicted"/>
<evidence type="ECO:0000313" key="3">
    <source>
        <dbReference type="EMBL" id="CAB4181258.1"/>
    </source>
</evidence>
<keyword evidence="5" id="KW-0378">Hydrolase</keyword>
<dbReference type="InterPro" id="IPR004518">
    <property type="entry name" value="MazG-like_dom"/>
</dbReference>
<reference evidence="5" key="1">
    <citation type="submission" date="2020-05" db="EMBL/GenBank/DDBJ databases">
        <authorList>
            <person name="Chiriac C."/>
            <person name="Salcher M."/>
            <person name="Ghai R."/>
            <person name="Kavagutti S V."/>
        </authorList>
    </citation>
    <scope>NUCLEOTIDE SEQUENCE</scope>
</reference>
<dbReference type="EMBL" id="LR798454">
    <property type="protein sequence ID" value="CAB5238535.1"/>
    <property type="molecule type" value="Genomic_DNA"/>
</dbReference>